<dbReference type="PANTHER" id="PTHR43687">
    <property type="entry name" value="ADENYLYLSULFATE REDUCTASE, BETA SUBUNIT"/>
    <property type="match status" value="1"/>
</dbReference>
<dbReference type="Pfam" id="PF13187">
    <property type="entry name" value="Fer4_9"/>
    <property type="match status" value="1"/>
</dbReference>
<dbReference type="NCBIfam" id="NF040864">
    <property type="entry name" value="HgcB_ferredoxin"/>
    <property type="match status" value="1"/>
</dbReference>
<name>A0A832EIP2_9BACT</name>
<accession>A0A832EIP2</accession>
<sequence length="97" mass="10080">MGRLVYLKDVVTLHLDAEKCVGCGFCTVVCPHGVFVRENGKTRLADRDACMECGACARNCPSNAISVQSGVGCAQAVLNTMIGRSGDGCCSLDSGCC</sequence>
<keyword evidence="4" id="KW-0411">Iron-sulfur</keyword>
<keyword evidence="3" id="KW-0408">Iron</keyword>
<feature type="domain" description="4Fe-4S ferredoxin-type" evidence="5">
    <location>
        <begin position="41"/>
        <end position="70"/>
    </location>
</feature>
<comment type="caution">
    <text evidence="6">The sequence shown here is derived from an EMBL/GenBank/DDBJ whole genome shotgun (WGS) entry which is preliminary data.</text>
</comment>
<dbReference type="Gene3D" id="3.30.70.20">
    <property type="match status" value="2"/>
</dbReference>
<evidence type="ECO:0000256" key="3">
    <source>
        <dbReference type="ARBA" id="ARBA00023004"/>
    </source>
</evidence>
<dbReference type="SUPFAM" id="SSF54862">
    <property type="entry name" value="4Fe-4S ferredoxins"/>
    <property type="match status" value="1"/>
</dbReference>
<evidence type="ECO:0000256" key="1">
    <source>
        <dbReference type="ARBA" id="ARBA00022485"/>
    </source>
</evidence>
<evidence type="ECO:0000256" key="4">
    <source>
        <dbReference type="ARBA" id="ARBA00023014"/>
    </source>
</evidence>
<evidence type="ECO:0000259" key="5">
    <source>
        <dbReference type="PROSITE" id="PS51379"/>
    </source>
</evidence>
<proteinExistence type="predicted"/>
<evidence type="ECO:0000313" key="6">
    <source>
        <dbReference type="EMBL" id="HFK96505.1"/>
    </source>
</evidence>
<dbReference type="InterPro" id="IPR017896">
    <property type="entry name" value="4Fe4S_Fe-S-bd"/>
</dbReference>
<keyword evidence="2" id="KW-0479">Metal-binding</keyword>
<dbReference type="PROSITE" id="PS00198">
    <property type="entry name" value="4FE4S_FER_1"/>
    <property type="match status" value="2"/>
</dbReference>
<dbReference type="InterPro" id="IPR017900">
    <property type="entry name" value="4Fe4S_Fe_S_CS"/>
</dbReference>
<evidence type="ECO:0000256" key="2">
    <source>
        <dbReference type="ARBA" id="ARBA00022723"/>
    </source>
</evidence>
<keyword evidence="1" id="KW-0004">4Fe-4S</keyword>
<gene>
    <name evidence="6" type="ORF">ENS06_04155</name>
</gene>
<dbReference type="InterPro" id="IPR050572">
    <property type="entry name" value="Fe-S_Ferredoxin"/>
</dbReference>
<dbReference type="PROSITE" id="PS51379">
    <property type="entry name" value="4FE4S_FER_2"/>
    <property type="match status" value="2"/>
</dbReference>
<dbReference type="GO" id="GO:0046872">
    <property type="term" value="F:metal ion binding"/>
    <property type="evidence" value="ECO:0007669"/>
    <property type="project" value="UniProtKB-KW"/>
</dbReference>
<reference evidence="6" key="1">
    <citation type="journal article" date="2020" name="mSystems">
        <title>Genome- and Community-Level Interaction Insights into Carbon Utilization and Element Cycling Functions of Hydrothermarchaeota in Hydrothermal Sediment.</title>
        <authorList>
            <person name="Zhou Z."/>
            <person name="Liu Y."/>
            <person name="Xu W."/>
            <person name="Pan J."/>
            <person name="Luo Z.H."/>
            <person name="Li M."/>
        </authorList>
    </citation>
    <scope>NUCLEOTIDE SEQUENCE [LARGE SCALE GENOMIC DNA]</scope>
    <source>
        <strain evidence="6">SpSt-456</strain>
    </source>
</reference>
<protein>
    <submittedName>
        <fullName evidence="6">4Fe-4S dicluster domain-containing protein</fullName>
    </submittedName>
</protein>
<feature type="domain" description="4Fe-4S ferredoxin-type" evidence="5">
    <location>
        <begin position="11"/>
        <end position="40"/>
    </location>
</feature>
<dbReference type="GO" id="GO:0051539">
    <property type="term" value="F:4 iron, 4 sulfur cluster binding"/>
    <property type="evidence" value="ECO:0007669"/>
    <property type="project" value="UniProtKB-KW"/>
</dbReference>
<dbReference type="PANTHER" id="PTHR43687:SF4">
    <property type="entry name" value="BLR5484 PROTEIN"/>
    <property type="match status" value="1"/>
</dbReference>
<organism evidence="6">
    <name type="scientific">Desulfacinum infernum</name>
    <dbReference type="NCBI Taxonomy" id="35837"/>
    <lineage>
        <taxon>Bacteria</taxon>
        <taxon>Pseudomonadati</taxon>
        <taxon>Thermodesulfobacteriota</taxon>
        <taxon>Syntrophobacteria</taxon>
        <taxon>Syntrophobacterales</taxon>
        <taxon>Syntrophobacteraceae</taxon>
        <taxon>Desulfacinum</taxon>
    </lineage>
</organism>
<dbReference type="AlphaFoldDB" id="A0A832EIP2"/>
<dbReference type="EMBL" id="DSTK01000013">
    <property type="protein sequence ID" value="HFK96505.1"/>
    <property type="molecule type" value="Genomic_DNA"/>
</dbReference>